<sequence length="65" mass="7197">MALHKLEKEKGRRLTPEEKGEAKALVEMDETTENEVKEATIKKARISEIAAEGMAAASKELAEEK</sequence>
<feature type="non-terminal residue" evidence="2">
    <location>
        <position position="65"/>
    </location>
</feature>
<dbReference type="EMBL" id="UINC01155047">
    <property type="protein sequence ID" value="SVD50667.1"/>
    <property type="molecule type" value="Genomic_DNA"/>
</dbReference>
<evidence type="ECO:0000256" key="1">
    <source>
        <dbReference type="SAM" id="MobiDB-lite"/>
    </source>
</evidence>
<protein>
    <submittedName>
        <fullName evidence="2">Uncharacterized protein</fullName>
    </submittedName>
</protein>
<reference evidence="2" key="1">
    <citation type="submission" date="2018-05" db="EMBL/GenBank/DDBJ databases">
        <authorList>
            <person name="Lanie J.A."/>
            <person name="Ng W.-L."/>
            <person name="Kazmierczak K.M."/>
            <person name="Andrzejewski T.M."/>
            <person name="Davidsen T.M."/>
            <person name="Wayne K.J."/>
            <person name="Tettelin H."/>
            <person name="Glass J.I."/>
            <person name="Rusch D."/>
            <person name="Podicherti R."/>
            <person name="Tsui H.-C.T."/>
            <person name="Winkler M.E."/>
        </authorList>
    </citation>
    <scope>NUCLEOTIDE SEQUENCE</scope>
</reference>
<dbReference type="AlphaFoldDB" id="A0A382VVY5"/>
<accession>A0A382VVY5</accession>
<feature type="region of interest" description="Disordered" evidence="1">
    <location>
        <begin position="1"/>
        <end position="22"/>
    </location>
</feature>
<name>A0A382VVY5_9ZZZZ</name>
<organism evidence="2">
    <name type="scientific">marine metagenome</name>
    <dbReference type="NCBI Taxonomy" id="408172"/>
    <lineage>
        <taxon>unclassified sequences</taxon>
        <taxon>metagenomes</taxon>
        <taxon>ecological metagenomes</taxon>
    </lineage>
</organism>
<proteinExistence type="predicted"/>
<evidence type="ECO:0000313" key="2">
    <source>
        <dbReference type="EMBL" id="SVD50667.1"/>
    </source>
</evidence>
<gene>
    <name evidence="2" type="ORF">METZ01_LOCUS403521</name>
</gene>